<evidence type="ECO:0000256" key="1">
    <source>
        <dbReference type="ARBA" id="ARBA00022737"/>
    </source>
</evidence>
<dbReference type="InterPro" id="IPR035979">
    <property type="entry name" value="RBD_domain_sf"/>
</dbReference>
<evidence type="ECO:0000256" key="3">
    <source>
        <dbReference type="PROSITE-ProRule" id="PRU00176"/>
    </source>
</evidence>
<feature type="compositionally biased region" description="Low complexity" evidence="4">
    <location>
        <begin position="116"/>
        <end position="127"/>
    </location>
</feature>
<evidence type="ECO:0000313" key="6">
    <source>
        <dbReference type="EMBL" id="KAL0313952.1"/>
    </source>
</evidence>
<feature type="domain" description="RRM" evidence="5">
    <location>
        <begin position="7"/>
        <end position="54"/>
    </location>
</feature>
<reference evidence="6" key="2">
    <citation type="journal article" date="2024" name="Plant">
        <title>Genomic evolution and insights into agronomic trait innovations of Sesamum species.</title>
        <authorList>
            <person name="Miao H."/>
            <person name="Wang L."/>
            <person name="Qu L."/>
            <person name="Liu H."/>
            <person name="Sun Y."/>
            <person name="Le M."/>
            <person name="Wang Q."/>
            <person name="Wei S."/>
            <person name="Zheng Y."/>
            <person name="Lin W."/>
            <person name="Duan Y."/>
            <person name="Cao H."/>
            <person name="Xiong S."/>
            <person name="Wang X."/>
            <person name="Wei L."/>
            <person name="Li C."/>
            <person name="Ma Q."/>
            <person name="Ju M."/>
            <person name="Zhao R."/>
            <person name="Li G."/>
            <person name="Mu C."/>
            <person name="Tian Q."/>
            <person name="Mei H."/>
            <person name="Zhang T."/>
            <person name="Gao T."/>
            <person name="Zhang H."/>
        </authorList>
    </citation>
    <scope>NUCLEOTIDE SEQUENCE</scope>
    <source>
        <strain evidence="6">G01</strain>
    </source>
</reference>
<feature type="region of interest" description="Disordered" evidence="4">
    <location>
        <begin position="102"/>
        <end position="128"/>
    </location>
</feature>
<dbReference type="Gene3D" id="3.30.70.330">
    <property type="match status" value="2"/>
</dbReference>
<sequence>MEDAEQNKLFVGGISWETTEDILKEHFGKYGTVLGSVIAKDRNTGSPRGSLLLRSPNLRPLIGRFRTPIKFLPERSLFKGNCPILFVATIYTCVEVKRAIPRSEQQSQQQPHRGLSRNNSRTNSRSNDQFRTKKIFVGGLSANLTEQEFRSYFEKFGRITDVVVMHDNMTHRPRGFGFITFDSEDSVEEVMQKSFHELIGKLVEVKRAVPKDGISSSSNGYNGRLAGGRGQNFNSYQLGGYTPYNTRFAYFPTGYGNVAGYTHGPGIFAGGYASGGYGGISYGLSPMASRNPWSPAMLGVRGSFLPYGSAAPVYPTYLNGGPGVMGLATNGYNGILGTGFGGKSVQMGSGDAQNAAELITSQPGANNVDANSFSSGRGHGAAASKQSQKSNDKS</sequence>
<dbReference type="Pfam" id="PF00076">
    <property type="entry name" value="RRM_1"/>
    <property type="match status" value="2"/>
</dbReference>
<accession>A0AAW2L3S6</accession>
<protein>
    <submittedName>
        <fullName evidence="6">RNA-binding protein 1</fullName>
    </submittedName>
</protein>
<dbReference type="EMBL" id="JACGWK010000015">
    <property type="protein sequence ID" value="KAL0313952.1"/>
    <property type="molecule type" value="Genomic_DNA"/>
</dbReference>
<dbReference type="SUPFAM" id="SSF54928">
    <property type="entry name" value="RNA-binding domain, RBD"/>
    <property type="match status" value="2"/>
</dbReference>
<feature type="compositionally biased region" description="Polar residues" evidence="4">
    <location>
        <begin position="384"/>
        <end position="394"/>
    </location>
</feature>
<dbReference type="CDD" id="cd12330">
    <property type="entry name" value="RRM2_Hrp1p"/>
    <property type="match status" value="1"/>
</dbReference>
<organism evidence="6">
    <name type="scientific">Sesamum angustifolium</name>
    <dbReference type="NCBI Taxonomy" id="2727405"/>
    <lineage>
        <taxon>Eukaryota</taxon>
        <taxon>Viridiplantae</taxon>
        <taxon>Streptophyta</taxon>
        <taxon>Embryophyta</taxon>
        <taxon>Tracheophyta</taxon>
        <taxon>Spermatophyta</taxon>
        <taxon>Magnoliopsida</taxon>
        <taxon>eudicotyledons</taxon>
        <taxon>Gunneridae</taxon>
        <taxon>Pentapetalae</taxon>
        <taxon>asterids</taxon>
        <taxon>lamiids</taxon>
        <taxon>Lamiales</taxon>
        <taxon>Pedaliaceae</taxon>
        <taxon>Sesamum</taxon>
    </lineage>
</organism>
<keyword evidence="2 3" id="KW-0694">RNA-binding</keyword>
<dbReference type="FunFam" id="3.30.70.330:FF:000040">
    <property type="entry name" value="Heterogeneous nuclear ribonucleoprotein A2/B1"/>
    <property type="match status" value="1"/>
</dbReference>
<dbReference type="InterPro" id="IPR000504">
    <property type="entry name" value="RRM_dom"/>
</dbReference>
<comment type="caution">
    <text evidence="6">The sequence shown here is derived from an EMBL/GenBank/DDBJ whole genome shotgun (WGS) entry which is preliminary data.</text>
</comment>
<feature type="compositionally biased region" description="Polar residues" evidence="4">
    <location>
        <begin position="360"/>
        <end position="375"/>
    </location>
</feature>
<dbReference type="PROSITE" id="PS50102">
    <property type="entry name" value="RRM"/>
    <property type="match status" value="2"/>
</dbReference>
<feature type="domain" description="RRM" evidence="5">
    <location>
        <begin position="133"/>
        <end position="210"/>
    </location>
</feature>
<dbReference type="SMART" id="SM00360">
    <property type="entry name" value="RRM"/>
    <property type="match status" value="2"/>
</dbReference>
<evidence type="ECO:0000256" key="2">
    <source>
        <dbReference type="ARBA" id="ARBA00022884"/>
    </source>
</evidence>
<proteinExistence type="predicted"/>
<gene>
    <name evidence="6" type="ORF">Sangu_2239600</name>
</gene>
<dbReference type="PANTHER" id="PTHR48032">
    <property type="entry name" value="RNA-BINDING PROTEIN MUSASHI HOMOLOG RBP6"/>
    <property type="match status" value="1"/>
</dbReference>
<evidence type="ECO:0000256" key="4">
    <source>
        <dbReference type="SAM" id="MobiDB-lite"/>
    </source>
</evidence>
<feature type="region of interest" description="Disordered" evidence="4">
    <location>
        <begin position="360"/>
        <end position="394"/>
    </location>
</feature>
<dbReference type="GO" id="GO:0003729">
    <property type="term" value="F:mRNA binding"/>
    <property type="evidence" value="ECO:0007669"/>
    <property type="project" value="TreeGrafter"/>
</dbReference>
<dbReference type="AlphaFoldDB" id="A0AAW2L3S6"/>
<keyword evidence="1" id="KW-0677">Repeat</keyword>
<evidence type="ECO:0000259" key="5">
    <source>
        <dbReference type="PROSITE" id="PS50102"/>
    </source>
</evidence>
<name>A0AAW2L3S6_9LAMI</name>
<dbReference type="GO" id="GO:0006417">
    <property type="term" value="P:regulation of translation"/>
    <property type="evidence" value="ECO:0007669"/>
    <property type="project" value="TreeGrafter"/>
</dbReference>
<reference evidence="6" key="1">
    <citation type="submission" date="2020-06" db="EMBL/GenBank/DDBJ databases">
        <authorList>
            <person name="Li T."/>
            <person name="Hu X."/>
            <person name="Zhang T."/>
            <person name="Song X."/>
            <person name="Zhang H."/>
            <person name="Dai N."/>
            <person name="Sheng W."/>
            <person name="Hou X."/>
            <person name="Wei L."/>
        </authorList>
    </citation>
    <scope>NUCLEOTIDE SEQUENCE</scope>
    <source>
        <strain evidence="6">G01</strain>
        <tissue evidence="6">Leaf</tissue>
    </source>
</reference>
<dbReference type="InterPro" id="IPR012677">
    <property type="entry name" value="Nucleotide-bd_a/b_plait_sf"/>
</dbReference>
<dbReference type="PANTHER" id="PTHR48032:SF12">
    <property type="entry name" value="RRM DOMAIN-CONTAINING PROTEIN"/>
    <property type="match status" value="1"/>
</dbReference>